<reference evidence="1 2" key="1">
    <citation type="submission" date="2016-10" db="EMBL/GenBank/DDBJ databases">
        <authorList>
            <person name="Varghese N."/>
            <person name="Submissions S."/>
        </authorList>
    </citation>
    <scope>NUCLEOTIDE SEQUENCE [LARGE SCALE GENOMIC DNA]</scope>
    <source>
        <strain evidence="1 2">WC1T17</strain>
    </source>
</reference>
<protein>
    <submittedName>
        <fullName evidence="1">Uncharacterized protein</fullName>
    </submittedName>
</protein>
<evidence type="ECO:0000313" key="1">
    <source>
        <dbReference type="EMBL" id="SEN03122.1"/>
    </source>
</evidence>
<dbReference type="EMBL" id="FOCC01000025">
    <property type="protein sequence ID" value="SEN03122.1"/>
    <property type="molecule type" value="Genomic_DNA"/>
</dbReference>
<organism evidence="1 2">
    <name type="scientific">Ligilactobacillus ruminis</name>
    <dbReference type="NCBI Taxonomy" id="1623"/>
    <lineage>
        <taxon>Bacteria</taxon>
        <taxon>Bacillati</taxon>
        <taxon>Bacillota</taxon>
        <taxon>Bacilli</taxon>
        <taxon>Lactobacillales</taxon>
        <taxon>Lactobacillaceae</taxon>
        <taxon>Ligilactobacillus</taxon>
    </lineage>
</organism>
<accession>A0ABY1AF07</accession>
<sequence length="51" mass="5918">VTGARMTGFQNLAAYGQRKTCYYNSQGQMLYGRQYINGRWYNFNRVTGALQ</sequence>
<comment type="caution">
    <text evidence="1">The sequence shown here is derived from an EMBL/GenBank/DDBJ whole genome shotgun (WGS) entry which is preliminary data.</text>
</comment>
<dbReference type="Gene3D" id="2.10.270.10">
    <property type="entry name" value="Cholin Binding"/>
    <property type="match status" value="1"/>
</dbReference>
<dbReference type="Proteomes" id="UP000182089">
    <property type="component" value="Unassembled WGS sequence"/>
</dbReference>
<evidence type="ECO:0000313" key="2">
    <source>
        <dbReference type="Proteomes" id="UP000182089"/>
    </source>
</evidence>
<gene>
    <name evidence="1" type="ORF">SAMN05216431_1251</name>
</gene>
<dbReference type="SUPFAM" id="SSF69360">
    <property type="entry name" value="Cell wall binding repeat"/>
    <property type="match status" value="1"/>
</dbReference>
<feature type="non-terminal residue" evidence="1">
    <location>
        <position position="1"/>
    </location>
</feature>
<name>A0ABY1AF07_9LACO</name>
<proteinExistence type="predicted"/>